<dbReference type="Proteomes" id="UP000250235">
    <property type="component" value="Unassembled WGS sequence"/>
</dbReference>
<organism evidence="2 3">
    <name type="scientific">Dorcoceras hygrometricum</name>
    <dbReference type="NCBI Taxonomy" id="472368"/>
    <lineage>
        <taxon>Eukaryota</taxon>
        <taxon>Viridiplantae</taxon>
        <taxon>Streptophyta</taxon>
        <taxon>Embryophyta</taxon>
        <taxon>Tracheophyta</taxon>
        <taxon>Spermatophyta</taxon>
        <taxon>Magnoliopsida</taxon>
        <taxon>eudicotyledons</taxon>
        <taxon>Gunneridae</taxon>
        <taxon>Pentapetalae</taxon>
        <taxon>asterids</taxon>
        <taxon>lamiids</taxon>
        <taxon>Lamiales</taxon>
        <taxon>Gesneriaceae</taxon>
        <taxon>Didymocarpoideae</taxon>
        <taxon>Trichosporeae</taxon>
        <taxon>Loxocarpinae</taxon>
        <taxon>Dorcoceras</taxon>
    </lineage>
</organism>
<reference evidence="2 3" key="1">
    <citation type="journal article" date="2015" name="Proc. Natl. Acad. Sci. U.S.A.">
        <title>The resurrection genome of Boea hygrometrica: A blueprint for survival of dehydration.</title>
        <authorList>
            <person name="Xiao L."/>
            <person name="Yang G."/>
            <person name="Zhang L."/>
            <person name="Yang X."/>
            <person name="Zhao S."/>
            <person name="Ji Z."/>
            <person name="Zhou Q."/>
            <person name="Hu M."/>
            <person name="Wang Y."/>
            <person name="Chen M."/>
            <person name="Xu Y."/>
            <person name="Jin H."/>
            <person name="Xiao X."/>
            <person name="Hu G."/>
            <person name="Bao F."/>
            <person name="Hu Y."/>
            <person name="Wan P."/>
            <person name="Li L."/>
            <person name="Deng X."/>
            <person name="Kuang T."/>
            <person name="Xiang C."/>
            <person name="Zhu J.K."/>
            <person name="Oliver M.J."/>
            <person name="He Y."/>
        </authorList>
    </citation>
    <scope>NUCLEOTIDE SEQUENCE [LARGE SCALE GENOMIC DNA]</scope>
    <source>
        <strain evidence="3">cv. XS01</strain>
    </source>
</reference>
<sequence>MAGALPAGPPPGPAGPNLTNHGSTVDHPGRTKRCKWKHQPSGGMRHSRLLLHDLLRSTT</sequence>
<keyword evidence="3" id="KW-1185">Reference proteome</keyword>
<evidence type="ECO:0000313" key="3">
    <source>
        <dbReference type="Proteomes" id="UP000250235"/>
    </source>
</evidence>
<name>A0A2Z7CZ45_9LAMI</name>
<evidence type="ECO:0000256" key="1">
    <source>
        <dbReference type="SAM" id="MobiDB-lite"/>
    </source>
</evidence>
<proteinExistence type="predicted"/>
<protein>
    <submittedName>
        <fullName evidence="2">Uncharacterized protein</fullName>
    </submittedName>
</protein>
<feature type="region of interest" description="Disordered" evidence="1">
    <location>
        <begin position="1"/>
        <end position="59"/>
    </location>
</feature>
<dbReference type="EMBL" id="KQ992650">
    <property type="protein sequence ID" value="KZV49909.1"/>
    <property type="molecule type" value="Genomic_DNA"/>
</dbReference>
<feature type="compositionally biased region" description="Basic and acidic residues" evidence="1">
    <location>
        <begin position="50"/>
        <end position="59"/>
    </location>
</feature>
<accession>A0A2Z7CZ45</accession>
<evidence type="ECO:0000313" key="2">
    <source>
        <dbReference type="EMBL" id="KZV49909.1"/>
    </source>
</evidence>
<dbReference type="AlphaFoldDB" id="A0A2Z7CZ45"/>
<gene>
    <name evidence="2" type="ORF">F511_41212</name>
</gene>